<dbReference type="EnsemblMetazoa" id="ISCW003799-RA">
    <property type="protein sequence ID" value="ISCW003799-PA"/>
    <property type="gene ID" value="ISCW003799"/>
</dbReference>
<dbReference type="GO" id="GO:0003676">
    <property type="term" value="F:nucleic acid binding"/>
    <property type="evidence" value="ECO:0007669"/>
    <property type="project" value="InterPro"/>
</dbReference>
<evidence type="ECO:0000313" key="4">
    <source>
        <dbReference type="Proteomes" id="UP000001555"/>
    </source>
</evidence>
<gene>
    <name evidence="2" type="ORF">IscW_ISCW003799</name>
</gene>
<dbReference type="PANTHER" id="PTHR47266">
    <property type="entry name" value="ENDONUCLEASE-RELATED"/>
    <property type="match status" value="1"/>
</dbReference>
<proteinExistence type="predicted"/>
<evidence type="ECO:0000259" key="1">
    <source>
        <dbReference type="PROSITE" id="PS50994"/>
    </source>
</evidence>
<dbReference type="InParanoid" id="B7PEC0"/>
<evidence type="ECO:0000313" key="2">
    <source>
        <dbReference type="EMBL" id="EEC04942.1"/>
    </source>
</evidence>
<reference evidence="3" key="2">
    <citation type="submission" date="2020-05" db="UniProtKB">
        <authorList>
            <consortium name="EnsemblMetazoa"/>
        </authorList>
    </citation>
    <scope>IDENTIFICATION</scope>
    <source>
        <strain evidence="3">wikel</strain>
    </source>
</reference>
<dbReference type="STRING" id="6945.B7PEC0"/>
<accession>B7PEC0</accession>
<feature type="domain" description="Integrase catalytic" evidence="1">
    <location>
        <begin position="1"/>
        <end position="65"/>
    </location>
</feature>
<dbReference type="VEuPathDB" id="VectorBase:ISCW003799"/>
<sequence length="115" mass="12639">MTAYHPECNGAVERLNETVIKTLGHFVAQDQRDWDQWLPFALFAYNTAVHEGTRESPFFLLYGRDAVVPSLACMEPTTNYGTLDNHIAELVQRLSVAPNGVGCARSGGSGKKNTP</sequence>
<dbReference type="InterPro" id="IPR012337">
    <property type="entry name" value="RNaseH-like_sf"/>
</dbReference>
<protein>
    <submittedName>
        <fullName evidence="2 3">Polyprotein of retroviral origin, putative</fullName>
    </submittedName>
</protein>
<dbReference type="InterPro" id="IPR036397">
    <property type="entry name" value="RNaseH_sf"/>
</dbReference>
<dbReference type="Proteomes" id="UP000001555">
    <property type="component" value="Unassembled WGS sequence"/>
</dbReference>
<dbReference type="SUPFAM" id="SSF53098">
    <property type="entry name" value="Ribonuclease H-like"/>
    <property type="match status" value="1"/>
</dbReference>
<name>B7PEC0_IXOSC</name>
<dbReference type="HOGENOM" id="CLU_2111505_0_0_1"/>
<keyword evidence="4" id="KW-1185">Reference proteome</keyword>
<reference evidence="2 4" key="1">
    <citation type="submission" date="2008-03" db="EMBL/GenBank/DDBJ databases">
        <title>Annotation of Ixodes scapularis.</title>
        <authorList>
            <consortium name="Ixodes scapularis Genome Project Consortium"/>
            <person name="Caler E."/>
            <person name="Hannick L.I."/>
            <person name="Bidwell S."/>
            <person name="Joardar V."/>
            <person name="Thiagarajan M."/>
            <person name="Amedeo P."/>
            <person name="Galinsky K.J."/>
            <person name="Schobel S."/>
            <person name="Inman J."/>
            <person name="Hostetler J."/>
            <person name="Miller J."/>
            <person name="Hammond M."/>
            <person name="Megy K."/>
            <person name="Lawson D."/>
            <person name="Kodira C."/>
            <person name="Sutton G."/>
            <person name="Meyer J."/>
            <person name="Hill C.A."/>
            <person name="Birren B."/>
            <person name="Nene V."/>
            <person name="Collins F."/>
            <person name="Alarcon-Chaidez F."/>
            <person name="Wikel S."/>
            <person name="Strausberg R."/>
        </authorList>
    </citation>
    <scope>NUCLEOTIDE SEQUENCE [LARGE SCALE GENOMIC DNA]</scope>
    <source>
        <strain evidence="4">Wikel</strain>
        <strain evidence="2">Wikel colony</strain>
    </source>
</reference>
<dbReference type="PROSITE" id="PS50994">
    <property type="entry name" value="INTEGRASE"/>
    <property type="match status" value="1"/>
</dbReference>
<dbReference type="Gene3D" id="3.30.420.10">
    <property type="entry name" value="Ribonuclease H-like superfamily/Ribonuclease H"/>
    <property type="match status" value="1"/>
</dbReference>
<organism>
    <name type="scientific">Ixodes scapularis</name>
    <name type="common">Black-legged tick</name>
    <name type="synonym">Deer tick</name>
    <dbReference type="NCBI Taxonomy" id="6945"/>
    <lineage>
        <taxon>Eukaryota</taxon>
        <taxon>Metazoa</taxon>
        <taxon>Ecdysozoa</taxon>
        <taxon>Arthropoda</taxon>
        <taxon>Chelicerata</taxon>
        <taxon>Arachnida</taxon>
        <taxon>Acari</taxon>
        <taxon>Parasitiformes</taxon>
        <taxon>Ixodida</taxon>
        <taxon>Ixodoidea</taxon>
        <taxon>Ixodidae</taxon>
        <taxon>Ixodinae</taxon>
        <taxon>Ixodes</taxon>
    </lineage>
</organism>
<dbReference type="EMBL" id="DS694764">
    <property type="protein sequence ID" value="EEC04942.1"/>
    <property type="molecule type" value="Genomic_DNA"/>
</dbReference>
<dbReference type="InterPro" id="IPR001584">
    <property type="entry name" value="Integrase_cat-core"/>
</dbReference>
<dbReference type="EMBL" id="ABJB010801392">
    <property type="status" value="NOT_ANNOTATED_CDS"/>
    <property type="molecule type" value="Genomic_DNA"/>
</dbReference>
<dbReference type="GO" id="GO:0015074">
    <property type="term" value="P:DNA integration"/>
    <property type="evidence" value="ECO:0007669"/>
    <property type="project" value="InterPro"/>
</dbReference>
<evidence type="ECO:0000313" key="3">
    <source>
        <dbReference type="EnsemblMetazoa" id="ISCW003799-PA"/>
    </source>
</evidence>
<dbReference type="VEuPathDB" id="VectorBase:ISCI003799"/>
<dbReference type="AlphaFoldDB" id="B7PEC0"/>
<dbReference type="PaxDb" id="6945-B7PEC0"/>
<dbReference type="InterPro" id="IPR052160">
    <property type="entry name" value="Gypsy_RT_Integrase-like"/>
</dbReference>